<evidence type="ECO:0000313" key="2">
    <source>
        <dbReference type="EMBL" id="ORX56322.1"/>
    </source>
</evidence>
<feature type="chain" id="PRO_5013208029" evidence="1">
    <location>
        <begin position="17"/>
        <end position="606"/>
    </location>
</feature>
<keyword evidence="1" id="KW-0732">Signal</keyword>
<dbReference type="AlphaFoldDB" id="A0A1X2GL34"/>
<evidence type="ECO:0000256" key="1">
    <source>
        <dbReference type="SAM" id="SignalP"/>
    </source>
</evidence>
<protein>
    <submittedName>
        <fullName evidence="2">Uncharacterized protein</fullName>
    </submittedName>
</protein>
<feature type="signal peptide" evidence="1">
    <location>
        <begin position="1"/>
        <end position="16"/>
    </location>
</feature>
<organism evidence="2 3">
    <name type="scientific">Hesseltinella vesiculosa</name>
    <dbReference type="NCBI Taxonomy" id="101127"/>
    <lineage>
        <taxon>Eukaryota</taxon>
        <taxon>Fungi</taxon>
        <taxon>Fungi incertae sedis</taxon>
        <taxon>Mucoromycota</taxon>
        <taxon>Mucoromycotina</taxon>
        <taxon>Mucoromycetes</taxon>
        <taxon>Mucorales</taxon>
        <taxon>Cunninghamellaceae</taxon>
        <taxon>Hesseltinella</taxon>
    </lineage>
</organism>
<proteinExistence type="predicted"/>
<sequence length="606" mass="70718">MHLLLLFFFVWLPVSTINVPVEKSTSIQIPSWARQWKAPAIVSSETFSPTTGSIDHDLSMVTRSYRLSLQLRVLMNTRAWQSQWTPALINVYNSVLHGCRWVFNLALRCWQTALDGTDRMYWIVYDWYSCPWLEYSLWTSPSVPDHLDWSLVRDESGCFNDIWNTSLCLTPGNTTQLQDHLDDQFEAMSFEDQAYTLRYKQPFVVWATHSSTFTRQLVRQLHQQWFHSMHTIYLALDQALAASATALQDVAANPATTCPSSRWFDPVCPHDPTRLEVFFALSPFAGDAAVIPTPMPLFPLGRLDHLSKMSAKKLPRSLRTHLRSYPAYGSHCTDAMLPVILQHHQRLIRTLQAAMIASFDRFQKKTLQHHLSLQQQERDLPPAALTMYKELQLYMHVTTRQHFYNHMDQLLNATLQYDTLSMSLVNHTHRQWLWAQKEEQLRPRLPPKWTSPPPLTPDDRWQQWWQDHRRTSTSVWQILCDWLRYFWTWFTQEEKPQTANPLTDDSPPSTATSPSATACARGVLTECALHWIRQDADSDLQPYRQQLIQQYTSIFRSLDHDLHLVWLAAVDQVQGRHRILPHCGTLCSYDYHIILLACLLIFLLFF</sequence>
<name>A0A1X2GL34_9FUNG</name>
<keyword evidence="3" id="KW-1185">Reference proteome</keyword>
<comment type="caution">
    <text evidence="2">The sequence shown here is derived from an EMBL/GenBank/DDBJ whole genome shotgun (WGS) entry which is preliminary data.</text>
</comment>
<reference evidence="2 3" key="1">
    <citation type="submission" date="2016-07" db="EMBL/GenBank/DDBJ databases">
        <title>Pervasive Adenine N6-methylation of Active Genes in Fungi.</title>
        <authorList>
            <consortium name="DOE Joint Genome Institute"/>
            <person name="Mondo S.J."/>
            <person name="Dannebaum R.O."/>
            <person name="Kuo R.C."/>
            <person name="Labutti K."/>
            <person name="Haridas S."/>
            <person name="Kuo A."/>
            <person name="Salamov A."/>
            <person name="Ahrendt S.R."/>
            <person name="Lipzen A."/>
            <person name="Sullivan W."/>
            <person name="Andreopoulos W.B."/>
            <person name="Clum A."/>
            <person name="Lindquist E."/>
            <person name="Daum C."/>
            <person name="Ramamoorthy G.K."/>
            <person name="Gryganskyi A."/>
            <person name="Culley D."/>
            <person name="Magnuson J.K."/>
            <person name="James T.Y."/>
            <person name="O'Malley M.A."/>
            <person name="Stajich J.E."/>
            <person name="Spatafora J.W."/>
            <person name="Visel A."/>
            <person name="Grigoriev I.V."/>
        </authorList>
    </citation>
    <scope>NUCLEOTIDE SEQUENCE [LARGE SCALE GENOMIC DNA]</scope>
    <source>
        <strain evidence="2 3">NRRL 3301</strain>
    </source>
</reference>
<evidence type="ECO:0000313" key="3">
    <source>
        <dbReference type="Proteomes" id="UP000242146"/>
    </source>
</evidence>
<accession>A0A1X2GL34</accession>
<dbReference type="OrthoDB" id="2289405at2759"/>
<dbReference type="Proteomes" id="UP000242146">
    <property type="component" value="Unassembled WGS sequence"/>
</dbReference>
<dbReference type="EMBL" id="MCGT01000010">
    <property type="protein sequence ID" value="ORX56322.1"/>
    <property type="molecule type" value="Genomic_DNA"/>
</dbReference>
<gene>
    <name evidence="2" type="ORF">DM01DRAFT_363609</name>
</gene>